<protein>
    <recommendedName>
        <fullName evidence="1">protein acetyllysine N-acetyltransferase</fullName>
        <ecNumber evidence="1">2.3.1.286</ecNumber>
    </recommendedName>
</protein>
<dbReference type="InterPro" id="IPR026590">
    <property type="entry name" value="Ssirtuin_cat_dom"/>
</dbReference>
<evidence type="ECO:0000313" key="7">
    <source>
        <dbReference type="Proteomes" id="UP000315724"/>
    </source>
</evidence>
<keyword evidence="7" id="KW-1185">Reference proteome</keyword>
<sequence length="283" mass="30920">MAREENSLKFTTAVDWLRTAERIVVFTGAGISTASGIATFRDDGGFWTRFPPEDFANWKGLLQTAVLQPKRMAEFLVAVLEPIATASPNEAHRAIAQLEQFKPVDVITQNIDRLHQDAGSGNVSEIHGNLFEIVSFPRQEESRELTKMDLLEIVQNVKATQSEVWAGPKLLKAISPLLGASLLGTHRPNLVLFGDQLAEPDWSNAQDSVQRCDLFISVGTSQSIYPAAELPSRAKAAGSKCIVIDPEVGGVGDLWFAAPAEQVLPKLVSSAFPELTEEQCDHE</sequence>
<name>A0A517QNS1_9PLAN</name>
<feature type="domain" description="Deacetylase sirtuin-type" evidence="5">
    <location>
        <begin position="1"/>
        <end position="283"/>
    </location>
</feature>
<dbReference type="GO" id="GO:0017136">
    <property type="term" value="F:histone deacetylase activity, NAD-dependent"/>
    <property type="evidence" value="ECO:0007669"/>
    <property type="project" value="TreeGrafter"/>
</dbReference>
<evidence type="ECO:0000259" key="5">
    <source>
        <dbReference type="PROSITE" id="PS50305"/>
    </source>
</evidence>
<evidence type="ECO:0000313" key="6">
    <source>
        <dbReference type="EMBL" id="QDT33275.1"/>
    </source>
</evidence>
<evidence type="ECO:0000256" key="2">
    <source>
        <dbReference type="ARBA" id="ARBA00022679"/>
    </source>
</evidence>
<dbReference type="KEGG" id="tpol:Mal48_25280"/>
<keyword evidence="2" id="KW-0808">Transferase</keyword>
<reference evidence="6 7" key="1">
    <citation type="submission" date="2019-02" db="EMBL/GenBank/DDBJ databases">
        <title>Deep-cultivation of Planctomycetes and their phenomic and genomic characterization uncovers novel biology.</title>
        <authorList>
            <person name="Wiegand S."/>
            <person name="Jogler M."/>
            <person name="Boedeker C."/>
            <person name="Pinto D."/>
            <person name="Vollmers J."/>
            <person name="Rivas-Marin E."/>
            <person name="Kohn T."/>
            <person name="Peeters S.H."/>
            <person name="Heuer A."/>
            <person name="Rast P."/>
            <person name="Oberbeckmann S."/>
            <person name="Bunk B."/>
            <person name="Jeske O."/>
            <person name="Meyerdierks A."/>
            <person name="Storesund J.E."/>
            <person name="Kallscheuer N."/>
            <person name="Luecker S."/>
            <person name="Lage O.M."/>
            <person name="Pohl T."/>
            <person name="Merkel B.J."/>
            <person name="Hornburger P."/>
            <person name="Mueller R.-W."/>
            <person name="Bruemmer F."/>
            <person name="Labrenz M."/>
            <person name="Spormann A.M."/>
            <person name="Op den Camp H."/>
            <person name="Overmann J."/>
            <person name="Amann R."/>
            <person name="Jetten M.S.M."/>
            <person name="Mascher T."/>
            <person name="Medema M.H."/>
            <person name="Devos D.P."/>
            <person name="Kaster A.-K."/>
            <person name="Ovreas L."/>
            <person name="Rohde M."/>
            <person name="Galperin M.Y."/>
            <person name="Jogler C."/>
        </authorList>
    </citation>
    <scope>NUCLEOTIDE SEQUENCE [LARGE SCALE GENOMIC DNA]</scope>
    <source>
        <strain evidence="6 7">Mal48</strain>
    </source>
</reference>
<dbReference type="OrthoDB" id="9800582at2"/>
<dbReference type="InterPro" id="IPR029035">
    <property type="entry name" value="DHS-like_NAD/FAD-binding_dom"/>
</dbReference>
<dbReference type="InterPro" id="IPR050134">
    <property type="entry name" value="NAD-dep_sirtuin_deacylases"/>
</dbReference>
<dbReference type="GO" id="GO:0070403">
    <property type="term" value="F:NAD+ binding"/>
    <property type="evidence" value="ECO:0007669"/>
    <property type="project" value="InterPro"/>
</dbReference>
<evidence type="ECO:0000256" key="3">
    <source>
        <dbReference type="ARBA" id="ARBA00023027"/>
    </source>
</evidence>
<dbReference type="GO" id="GO:0016787">
    <property type="term" value="F:hydrolase activity"/>
    <property type="evidence" value="ECO:0007669"/>
    <property type="project" value="UniProtKB-KW"/>
</dbReference>
<dbReference type="Pfam" id="PF02146">
    <property type="entry name" value="SIR2"/>
    <property type="match status" value="1"/>
</dbReference>
<comment type="caution">
    <text evidence="4">Lacks conserved residue(s) required for the propagation of feature annotation.</text>
</comment>
<gene>
    <name evidence="6" type="primary">cobB_2</name>
    <name evidence="6" type="ORF">Mal48_25280</name>
</gene>
<dbReference type="InterPro" id="IPR026591">
    <property type="entry name" value="Sirtuin_cat_small_dom_sf"/>
</dbReference>
<keyword evidence="6" id="KW-0378">Hydrolase</keyword>
<dbReference type="Gene3D" id="3.30.1600.10">
    <property type="entry name" value="SIR2/SIRT2 'Small Domain"/>
    <property type="match status" value="1"/>
</dbReference>
<dbReference type="PANTHER" id="PTHR11085">
    <property type="entry name" value="NAD-DEPENDENT PROTEIN DEACYLASE SIRTUIN-5, MITOCHONDRIAL-RELATED"/>
    <property type="match status" value="1"/>
</dbReference>
<proteinExistence type="predicted"/>
<dbReference type="EC" id="2.3.1.286" evidence="1"/>
<dbReference type="EMBL" id="CP036267">
    <property type="protein sequence ID" value="QDT33275.1"/>
    <property type="molecule type" value="Genomic_DNA"/>
</dbReference>
<dbReference type="InterPro" id="IPR003000">
    <property type="entry name" value="Sirtuin"/>
</dbReference>
<dbReference type="Gene3D" id="3.40.50.1220">
    <property type="entry name" value="TPP-binding domain"/>
    <property type="match status" value="1"/>
</dbReference>
<dbReference type="PANTHER" id="PTHR11085:SF10">
    <property type="entry name" value="NAD-DEPENDENT PROTEIN DEACYLASE SIRTUIN-5, MITOCHONDRIAL-RELATED"/>
    <property type="match status" value="1"/>
</dbReference>
<dbReference type="AlphaFoldDB" id="A0A517QNS1"/>
<evidence type="ECO:0000256" key="1">
    <source>
        <dbReference type="ARBA" id="ARBA00012928"/>
    </source>
</evidence>
<dbReference type="PROSITE" id="PS50305">
    <property type="entry name" value="SIRTUIN"/>
    <property type="match status" value="1"/>
</dbReference>
<accession>A0A517QNS1</accession>
<evidence type="ECO:0000256" key="4">
    <source>
        <dbReference type="PROSITE-ProRule" id="PRU00236"/>
    </source>
</evidence>
<dbReference type="SUPFAM" id="SSF52467">
    <property type="entry name" value="DHS-like NAD/FAD-binding domain"/>
    <property type="match status" value="1"/>
</dbReference>
<dbReference type="Proteomes" id="UP000315724">
    <property type="component" value="Chromosome"/>
</dbReference>
<organism evidence="6 7">
    <name type="scientific">Thalassoglobus polymorphus</name>
    <dbReference type="NCBI Taxonomy" id="2527994"/>
    <lineage>
        <taxon>Bacteria</taxon>
        <taxon>Pseudomonadati</taxon>
        <taxon>Planctomycetota</taxon>
        <taxon>Planctomycetia</taxon>
        <taxon>Planctomycetales</taxon>
        <taxon>Planctomycetaceae</taxon>
        <taxon>Thalassoglobus</taxon>
    </lineage>
</organism>
<keyword evidence="3" id="KW-0520">NAD</keyword>